<feature type="compositionally biased region" description="Gly residues" evidence="1">
    <location>
        <begin position="184"/>
        <end position="194"/>
    </location>
</feature>
<accession>A0A074WT43</accession>
<feature type="chain" id="PRO_5001701690" description="Cell wall protein" evidence="2">
    <location>
        <begin position="23"/>
        <end position="300"/>
    </location>
</feature>
<feature type="region of interest" description="Disordered" evidence="1">
    <location>
        <begin position="177"/>
        <end position="300"/>
    </location>
</feature>
<feature type="signal peptide" evidence="2">
    <location>
        <begin position="1"/>
        <end position="22"/>
    </location>
</feature>
<sequence>MPSINRSIIFLAAVTQLALVTAAPVPQIAGFGSACNSVLTDLDNASGFATKNIEEGVGNDIAGVKGANTKRQIAGVGSGCDSVLTDLDNASGFATKNIEEGVGNDIASVKGAPARRQLNKISDGFGDLANDAGLSVVGNPVDKYGNIVDGDGTNGAAEVGADIGSAEESILEGATAELNNGHNTGSGGNGGSGGNPPPPPPPKFRRQLNKISDGFGDLANDAGLSAVGNPVDAEGNVIDGDGTNEAADLGADIGSAEESTLEDSTAELFNNGDNTGSSGNGGSGGNPPPPPPAGGPGGPH</sequence>
<dbReference type="HOGENOM" id="CLU_1057619_0_0_1"/>
<proteinExistence type="predicted"/>
<evidence type="ECO:0000313" key="3">
    <source>
        <dbReference type="EMBL" id="KEQ76370.1"/>
    </source>
</evidence>
<dbReference type="Proteomes" id="UP000027730">
    <property type="component" value="Unassembled WGS sequence"/>
</dbReference>
<dbReference type="AlphaFoldDB" id="A0A074WT43"/>
<dbReference type="PROSITE" id="PS51257">
    <property type="entry name" value="PROKAR_LIPOPROTEIN"/>
    <property type="match status" value="1"/>
</dbReference>
<evidence type="ECO:0000256" key="2">
    <source>
        <dbReference type="SAM" id="SignalP"/>
    </source>
</evidence>
<evidence type="ECO:0008006" key="5">
    <source>
        <dbReference type="Google" id="ProtNLM"/>
    </source>
</evidence>
<evidence type="ECO:0000313" key="4">
    <source>
        <dbReference type="Proteomes" id="UP000027730"/>
    </source>
</evidence>
<dbReference type="RefSeq" id="XP_013431271.1">
    <property type="nucleotide sequence ID" value="XM_013575817.1"/>
</dbReference>
<gene>
    <name evidence="3" type="ORF">M436DRAFT_78125</name>
</gene>
<protein>
    <recommendedName>
        <fullName evidence="5">Cell wall protein</fullName>
    </recommendedName>
</protein>
<name>A0A074WT43_9PEZI</name>
<organism evidence="3 4">
    <name type="scientific">Aureobasidium namibiae CBS 147.97</name>
    <dbReference type="NCBI Taxonomy" id="1043004"/>
    <lineage>
        <taxon>Eukaryota</taxon>
        <taxon>Fungi</taxon>
        <taxon>Dikarya</taxon>
        <taxon>Ascomycota</taxon>
        <taxon>Pezizomycotina</taxon>
        <taxon>Dothideomycetes</taxon>
        <taxon>Dothideomycetidae</taxon>
        <taxon>Dothideales</taxon>
        <taxon>Saccotheciaceae</taxon>
        <taxon>Aureobasidium</taxon>
    </lineage>
</organism>
<dbReference type="OrthoDB" id="3521820at2759"/>
<feature type="compositionally biased region" description="Pro residues" evidence="1">
    <location>
        <begin position="286"/>
        <end position="300"/>
    </location>
</feature>
<keyword evidence="4" id="KW-1185">Reference proteome</keyword>
<dbReference type="EMBL" id="KL584703">
    <property type="protein sequence ID" value="KEQ76370.1"/>
    <property type="molecule type" value="Genomic_DNA"/>
</dbReference>
<keyword evidence="2" id="KW-0732">Signal</keyword>
<evidence type="ECO:0000256" key="1">
    <source>
        <dbReference type="SAM" id="MobiDB-lite"/>
    </source>
</evidence>
<reference evidence="3 4" key="1">
    <citation type="journal article" date="2014" name="BMC Genomics">
        <title>Genome sequencing of four Aureobasidium pullulans varieties: biotechnological potential, stress tolerance, and description of new species.</title>
        <authorList>
            <person name="Gostin Ar C."/>
            <person name="Ohm R.A."/>
            <person name="Kogej T."/>
            <person name="Sonjak S."/>
            <person name="Turk M."/>
            <person name="Zajc J."/>
            <person name="Zalar P."/>
            <person name="Grube M."/>
            <person name="Sun H."/>
            <person name="Han J."/>
            <person name="Sharma A."/>
            <person name="Chiniquy J."/>
            <person name="Ngan C.Y."/>
            <person name="Lipzen A."/>
            <person name="Barry K."/>
            <person name="Grigoriev I.V."/>
            <person name="Gunde-Cimerman N."/>
        </authorList>
    </citation>
    <scope>NUCLEOTIDE SEQUENCE [LARGE SCALE GENOMIC DNA]</scope>
    <source>
        <strain evidence="3 4">CBS 147.97</strain>
    </source>
</reference>
<dbReference type="GeneID" id="25416156"/>